<dbReference type="GO" id="GO:0019213">
    <property type="term" value="F:deacetylase activity"/>
    <property type="evidence" value="ECO:0007669"/>
    <property type="project" value="TreeGrafter"/>
</dbReference>
<comment type="cofactor">
    <cofactor evidence="1">
        <name>Mg(2+)</name>
        <dbReference type="ChEBI" id="CHEBI:18420"/>
    </cofactor>
</comment>
<evidence type="ECO:0000313" key="6">
    <source>
        <dbReference type="EMBL" id="GCF95923.1"/>
    </source>
</evidence>
<reference evidence="7" key="1">
    <citation type="submission" date="2019-02" db="EMBL/GenBank/DDBJ databases">
        <title>Draft genome sequence of Enterococcus sp. Gos25-1.</title>
        <authorList>
            <person name="Tanaka N."/>
            <person name="Shiwa Y."/>
            <person name="Fujita N."/>
        </authorList>
    </citation>
    <scope>NUCLEOTIDE SEQUENCE [LARGE SCALE GENOMIC DNA]</scope>
    <source>
        <strain evidence="7">Gos25-1</strain>
    </source>
</reference>
<evidence type="ECO:0000256" key="4">
    <source>
        <dbReference type="ARBA" id="ARBA00022842"/>
    </source>
</evidence>
<dbReference type="SUPFAM" id="SSF88713">
    <property type="entry name" value="Glycoside hydrolase/deacetylase"/>
    <property type="match status" value="1"/>
</dbReference>
<proteinExistence type="predicted"/>
<dbReference type="Proteomes" id="UP000290567">
    <property type="component" value="Unassembled WGS sequence"/>
</dbReference>
<dbReference type="PANTHER" id="PTHR31609:SF1">
    <property type="entry name" value="CARBOHYDRATE DEACETYLASE"/>
    <property type="match status" value="1"/>
</dbReference>
<dbReference type="Pfam" id="PF04794">
    <property type="entry name" value="YdjC"/>
    <property type="match status" value="1"/>
</dbReference>
<protein>
    <recommendedName>
        <fullName evidence="8">ChbG/HpnK family deacetylase</fullName>
    </recommendedName>
</protein>
<evidence type="ECO:0000256" key="3">
    <source>
        <dbReference type="ARBA" id="ARBA00022801"/>
    </source>
</evidence>
<gene>
    <name evidence="6" type="ORF">NRIC_38140</name>
</gene>
<evidence type="ECO:0000256" key="2">
    <source>
        <dbReference type="ARBA" id="ARBA00022723"/>
    </source>
</evidence>
<dbReference type="GO" id="GO:0005975">
    <property type="term" value="P:carbohydrate metabolic process"/>
    <property type="evidence" value="ECO:0007669"/>
    <property type="project" value="InterPro"/>
</dbReference>
<keyword evidence="2" id="KW-0479">Metal-binding</keyword>
<dbReference type="GO" id="GO:0016787">
    <property type="term" value="F:hydrolase activity"/>
    <property type="evidence" value="ECO:0007669"/>
    <property type="project" value="UniProtKB-KW"/>
</dbReference>
<accession>A0A4P5PU13</accession>
<dbReference type="GO" id="GO:0046872">
    <property type="term" value="F:metal ion binding"/>
    <property type="evidence" value="ECO:0007669"/>
    <property type="project" value="UniProtKB-KW"/>
</dbReference>
<keyword evidence="7" id="KW-1185">Reference proteome</keyword>
<comment type="caution">
    <text evidence="6">The sequence shown here is derived from an EMBL/GenBank/DDBJ whole genome shotgun (WGS) entry which is preliminary data.</text>
</comment>
<dbReference type="Gene3D" id="3.20.20.370">
    <property type="entry name" value="Glycoside hydrolase/deacetylase"/>
    <property type="match status" value="1"/>
</dbReference>
<keyword evidence="3" id="KW-0378">Hydrolase</keyword>
<dbReference type="EMBL" id="BJCC01000052">
    <property type="protein sequence ID" value="GCF95923.1"/>
    <property type="molecule type" value="Genomic_DNA"/>
</dbReference>
<organism evidence="6 7">
    <name type="scientific">Enterococcus florum</name>
    <dbReference type="NCBI Taxonomy" id="2480627"/>
    <lineage>
        <taxon>Bacteria</taxon>
        <taxon>Bacillati</taxon>
        <taxon>Bacillota</taxon>
        <taxon>Bacilli</taxon>
        <taxon>Lactobacillales</taxon>
        <taxon>Enterococcaceae</taxon>
        <taxon>Enterococcus</taxon>
    </lineage>
</organism>
<dbReference type="AlphaFoldDB" id="A0A4P5PU13"/>
<dbReference type="PANTHER" id="PTHR31609">
    <property type="entry name" value="YDJC DEACETYLASE FAMILY MEMBER"/>
    <property type="match status" value="1"/>
</dbReference>
<dbReference type="InterPro" id="IPR011330">
    <property type="entry name" value="Glyco_hydro/deAcase_b/a-brl"/>
</dbReference>
<dbReference type="InterPro" id="IPR006879">
    <property type="entry name" value="YdjC-like"/>
</dbReference>
<dbReference type="OrthoDB" id="9774177at2"/>
<evidence type="ECO:0000256" key="5">
    <source>
        <dbReference type="ARBA" id="ARBA00023277"/>
    </source>
</evidence>
<name>A0A4P5PU13_9ENTE</name>
<sequence>MEILFRIDDFGLSPGVNRGIKHSIDFGLTKNVGIIVNLSDSLEALKFAKLKNDVCFGLHVNLVLGEPCSKTYQSSSLICPEKNIFISSGIRRKQISGGRDLFNYKETYKEVNAQLDKFIDVTGKIPDYIDQHAIHTSTTNEVIKRIAIERHIPYYEDLNNENIFFHPISVELEKKSFSQIFDSDKLSFDKVNHFIFHPGYVDIALLMSSSLTYRRLLDLKFLNSENTKRKLKEKNAVIVDFLDLANNQS</sequence>
<evidence type="ECO:0000256" key="1">
    <source>
        <dbReference type="ARBA" id="ARBA00001946"/>
    </source>
</evidence>
<keyword evidence="5" id="KW-0119">Carbohydrate metabolism</keyword>
<keyword evidence="4" id="KW-0460">Magnesium</keyword>
<dbReference type="RefSeq" id="WP_146624289.1">
    <property type="nucleotide sequence ID" value="NZ_BJCC01000052.1"/>
</dbReference>
<evidence type="ECO:0000313" key="7">
    <source>
        <dbReference type="Proteomes" id="UP000290567"/>
    </source>
</evidence>
<evidence type="ECO:0008006" key="8">
    <source>
        <dbReference type="Google" id="ProtNLM"/>
    </source>
</evidence>